<accession>A0A1I3YD91</accession>
<evidence type="ECO:0000313" key="2">
    <source>
        <dbReference type="EMBL" id="SFK29339.1"/>
    </source>
</evidence>
<dbReference type="EMBL" id="NITY01000038">
    <property type="protein sequence ID" value="PHM35620.1"/>
    <property type="molecule type" value="Genomic_DNA"/>
</dbReference>
<name>A0A1I3YD91_9GAMM</name>
<dbReference type="Proteomes" id="UP000224607">
    <property type="component" value="Unassembled WGS sequence"/>
</dbReference>
<dbReference type="RefSeq" id="WP_092514678.1">
    <property type="nucleotide sequence ID" value="NZ_CAWRBN010000029.1"/>
</dbReference>
<reference evidence="1 4" key="3">
    <citation type="journal article" date="2017" name="Nat. Microbiol.">
        <title>Natural product diversity associated with the nematode symbionts Photorhabdus and Xenorhabdus.</title>
        <authorList>
            <person name="Tobias N.J."/>
            <person name="Wolff H."/>
            <person name="Djahanschiri B."/>
            <person name="Grundmann F."/>
            <person name="Kronenwerth M."/>
            <person name="Shi Y.M."/>
            <person name="Simonyi S."/>
            <person name="Grun P."/>
            <person name="Shapiro-Ilan D."/>
            <person name="Pidot S.J."/>
            <person name="Stinear T.P."/>
            <person name="Ebersberger I."/>
            <person name="Bode H.B."/>
        </authorList>
    </citation>
    <scope>NUCLEOTIDE SEQUENCE [LARGE SCALE GENOMIC DNA]</scope>
    <source>
        <strain evidence="1 4">DSM 17908</strain>
    </source>
</reference>
<dbReference type="Proteomes" id="UP000198919">
    <property type="component" value="Unassembled WGS sequence"/>
</dbReference>
<evidence type="ECO:0000313" key="3">
    <source>
        <dbReference type="Proteomes" id="UP000198919"/>
    </source>
</evidence>
<reference evidence="3" key="1">
    <citation type="submission" date="2016-10" db="EMBL/GenBank/DDBJ databases">
        <authorList>
            <person name="Varghese N."/>
            <person name="Submissions S."/>
        </authorList>
    </citation>
    <scope>NUCLEOTIDE SEQUENCE [LARGE SCALE GENOMIC DNA]</scope>
    <source>
        <strain evidence="3">DSM 17908</strain>
    </source>
</reference>
<sequence length="104" mass="12106">MIQSGVLFFMEKIFSAGIFLRENRREKGSVYLYSVAKVLPICRQFSDFVQTQKRKKPPDRWLFLTLTCCITADFYMVPRAGLEPAQPYSRGILNSSLYLYLSYS</sequence>
<organism evidence="2 3">
    <name type="scientific">Xenorhabdus mauleonii</name>
    <dbReference type="NCBI Taxonomy" id="351675"/>
    <lineage>
        <taxon>Bacteria</taxon>
        <taxon>Pseudomonadati</taxon>
        <taxon>Pseudomonadota</taxon>
        <taxon>Gammaproteobacteria</taxon>
        <taxon>Enterobacterales</taxon>
        <taxon>Morganellaceae</taxon>
        <taxon>Xenorhabdus</taxon>
    </lineage>
</organism>
<keyword evidence="4" id="KW-1185">Reference proteome</keyword>
<dbReference type="EMBL" id="FORG01000049">
    <property type="protein sequence ID" value="SFK29339.1"/>
    <property type="molecule type" value="Genomic_DNA"/>
</dbReference>
<reference evidence="2" key="2">
    <citation type="submission" date="2016-10" db="EMBL/GenBank/DDBJ databases">
        <authorList>
            <person name="de Groot N.N."/>
        </authorList>
    </citation>
    <scope>NUCLEOTIDE SEQUENCE [LARGE SCALE GENOMIC DNA]</scope>
    <source>
        <strain evidence="2">DSM 17908</strain>
    </source>
</reference>
<proteinExistence type="predicted"/>
<protein>
    <submittedName>
        <fullName evidence="2">Uncharacterized protein</fullName>
    </submittedName>
</protein>
<dbReference type="AlphaFoldDB" id="A0A1I3YD91"/>
<gene>
    <name evidence="2" type="ORF">SAMN05421680_14911</name>
    <name evidence="1" type="ORF">Xmau_04478</name>
</gene>
<evidence type="ECO:0000313" key="1">
    <source>
        <dbReference type="EMBL" id="PHM35620.1"/>
    </source>
</evidence>
<evidence type="ECO:0000313" key="4">
    <source>
        <dbReference type="Proteomes" id="UP000224607"/>
    </source>
</evidence>